<keyword evidence="2" id="KW-1185">Reference proteome</keyword>
<dbReference type="AlphaFoldDB" id="A0A4V4HGV3"/>
<reference evidence="1 2" key="1">
    <citation type="journal article" date="2019" name="Nat. Ecol. Evol.">
        <title>Megaphylogeny resolves global patterns of mushroom evolution.</title>
        <authorList>
            <person name="Varga T."/>
            <person name="Krizsan K."/>
            <person name="Foldi C."/>
            <person name="Dima B."/>
            <person name="Sanchez-Garcia M."/>
            <person name="Sanchez-Ramirez S."/>
            <person name="Szollosi G.J."/>
            <person name="Szarkandi J.G."/>
            <person name="Papp V."/>
            <person name="Albert L."/>
            <person name="Andreopoulos W."/>
            <person name="Angelini C."/>
            <person name="Antonin V."/>
            <person name="Barry K.W."/>
            <person name="Bougher N.L."/>
            <person name="Buchanan P."/>
            <person name="Buyck B."/>
            <person name="Bense V."/>
            <person name="Catcheside P."/>
            <person name="Chovatia M."/>
            <person name="Cooper J."/>
            <person name="Damon W."/>
            <person name="Desjardin D."/>
            <person name="Finy P."/>
            <person name="Geml J."/>
            <person name="Haridas S."/>
            <person name="Hughes K."/>
            <person name="Justo A."/>
            <person name="Karasinski D."/>
            <person name="Kautmanova I."/>
            <person name="Kiss B."/>
            <person name="Kocsube S."/>
            <person name="Kotiranta H."/>
            <person name="LaButti K.M."/>
            <person name="Lechner B.E."/>
            <person name="Liimatainen K."/>
            <person name="Lipzen A."/>
            <person name="Lukacs Z."/>
            <person name="Mihaltcheva S."/>
            <person name="Morgado L.N."/>
            <person name="Niskanen T."/>
            <person name="Noordeloos M.E."/>
            <person name="Ohm R.A."/>
            <person name="Ortiz-Santana B."/>
            <person name="Ovrebo C."/>
            <person name="Racz N."/>
            <person name="Riley R."/>
            <person name="Savchenko A."/>
            <person name="Shiryaev A."/>
            <person name="Soop K."/>
            <person name="Spirin V."/>
            <person name="Szebenyi C."/>
            <person name="Tomsovsky M."/>
            <person name="Tulloss R.E."/>
            <person name="Uehling J."/>
            <person name="Grigoriev I.V."/>
            <person name="Vagvolgyi C."/>
            <person name="Papp T."/>
            <person name="Martin F.M."/>
            <person name="Miettinen O."/>
            <person name="Hibbett D.S."/>
            <person name="Nagy L.G."/>
        </authorList>
    </citation>
    <scope>NUCLEOTIDE SEQUENCE [LARGE SCALE GENOMIC DNA]</scope>
    <source>
        <strain evidence="1 2">CBS 962.96</strain>
    </source>
</reference>
<dbReference type="Proteomes" id="UP000297245">
    <property type="component" value="Unassembled WGS sequence"/>
</dbReference>
<organism evidence="1 2">
    <name type="scientific">Dendrothele bispora (strain CBS 962.96)</name>
    <dbReference type="NCBI Taxonomy" id="1314807"/>
    <lineage>
        <taxon>Eukaryota</taxon>
        <taxon>Fungi</taxon>
        <taxon>Dikarya</taxon>
        <taxon>Basidiomycota</taxon>
        <taxon>Agaricomycotina</taxon>
        <taxon>Agaricomycetes</taxon>
        <taxon>Agaricomycetidae</taxon>
        <taxon>Agaricales</taxon>
        <taxon>Agaricales incertae sedis</taxon>
        <taxon>Dendrothele</taxon>
    </lineage>
</organism>
<dbReference type="EMBL" id="ML179106">
    <property type="protein sequence ID" value="THV00276.1"/>
    <property type="molecule type" value="Genomic_DNA"/>
</dbReference>
<protein>
    <submittedName>
        <fullName evidence="1">Uncharacterized protein</fullName>
    </submittedName>
</protein>
<name>A0A4V4HGV3_DENBC</name>
<gene>
    <name evidence="1" type="ORF">K435DRAFT_837372</name>
</gene>
<sequence length="160" mass="17851">MPDIYLHGQSPPSTTSSCDLSLLSHLSDFRLMSGSFTTSSSTLSTYEEGPGTLAGKSIHRLGVQMLKGWGNLIITTRRLSTIAAQSPYRVNLKMCKDILELCRPELYPGTIKSRAKQLLERQIISGQTQYLLGTLQAWPDIEIRILFLELIRNCQDHLVG</sequence>
<evidence type="ECO:0000313" key="1">
    <source>
        <dbReference type="EMBL" id="THV00276.1"/>
    </source>
</evidence>
<accession>A0A4V4HGV3</accession>
<evidence type="ECO:0000313" key="2">
    <source>
        <dbReference type="Proteomes" id="UP000297245"/>
    </source>
</evidence>
<proteinExistence type="predicted"/>